<dbReference type="CTD" id="83417"/>
<keyword evidence="2" id="KW-1015">Disulfide bond</keyword>
<dbReference type="AlphaFoldDB" id="A0A8M1G822"/>
<keyword evidence="1" id="KW-0732">Signal</keyword>
<keyword evidence="5" id="KW-0812">Transmembrane</keyword>
<keyword evidence="7" id="KW-1185">Reference proteome</keyword>
<proteinExistence type="predicted"/>
<dbReference type="OrthoDB" id="6151406at2759"/>
<feature type="region of interest" description="Disordered" evidence="4">
    <location>
        <begin position="515"/>
        <end position="578"/>
    </location>
</feature>
<dbReference type="RefSeq" id="XP_040491791.1">
    <property type="nucleotide sequence ID" value="XM_040635857.1"/>
</dbReference>
<dbReference type="GO" id="GO:0009897">
    <property type="term" value="C:external side of plasma membrane"/>
    <property type="evidence" value="ECO:0007669"/>
    <property type="project" value="TreeGrafter"/>
</dbReference>
<evidence type="ECO:0000256" key="5">
    <source>
        <dbReference type="SAM" id="Phobius"/>
    </source>
</evidence>
<feature type="domain" description="Ig-like" evidence="6">
    <location>
        <begin position="321"/>
        <end position="414"/>
    </location>
</feature>
<dbReference type="PROSITE" id="PS50835">
    <property type="entry name" value="IG_LIKE"/>
    <property type="match status" value="4"/>
</dbReference>
<reference evidence="8" key="1">
    <citation type="submission" date="2025-08" db="UniProtKB">
        <authorList>
            <consortium name="RefSeq"/>
        </authorList>
    </citation>
    <scope>IDENTIFICATION</scope>
    <source>
        <tissue evidence="8">Whole blood</tissue>
    </source>
</reference>
<keyword evidence="3" id="KW-0393">Immunoglobulin domain</keyword>
<protein>
    <submittedName>
        <fullName evidence="8">Fc receptor-like protein 4 isoform X1</fullName>
    </submittedName>
</protein>
<keyword evidence="5" id="KW-1133">Transmembrane helix</keyword>
<dbReference type="SMART" id="SM00409">
    <property type="entry name" value="IG"/>
    <property type="match status" value="4"/>
</dbReference>
<feature type="domain" description="Ig-like" evidence="6">
    <location>
        <begin position="58"/>
        <end position="132"/>
    </location>
</feature>
<dbReference type="PANTHER" id="PTHR11481">
    <property type="entry name" value="IMMUNOGLOBULIN FC RECEPTOR"/>
    <property type="match status" value="1"/>
</dbReference>
<dbReference type="Pfam" id="PF13927">
    <property type="entry name" value="Ig_3"/>
    <property type="match status" value="1"/>
</dbReference>
<organism evidence="7 8">
    <name type="scientific">Ursus maritimus</name>
    <name type="common">Polar bear</name>
    <name type="synonym">Thalarctos maritimus</name>
    <dbReference type="NCBI Taxonomy" id="29073"/>
    <lineage>
        <taxon>Eukaryota</taxon>
        <taxon>Metazoa</taxon>
        <taxon>Chordata</taxon>
        <taxon>Craniata</taxon>
        <taxon>Vertebrata</taxon>
        <taxon>Euteleostomi</taxon>
        <taxon>Mammalia</taxon>
        <taxon>Eutheria</taxon>
        <taxon>Laurasiatheria</taxon>
        <taxon>Carnivora</taxon>
        <taxon>Caniformia</taxon>
        <taxon>Ursidae</taxon>
        <taxon>Ursus</taxon>
    </lineage>
</organism>
<dbReference type="InterPro" id="IPR003598">
    <property type="entry name" value="Ig_sub2"/>
</dbReference>
<feature type="domain" description="Ig-like" evidence="6">
    <location>
        <begin position="229"/>
        <end position="307"/>
    </location>
</feature>
<dbReference type="Pfam" id="PF13895">
    <property type="entry name" value="Ig_2"/>
    <property type="match status" value="1"/>
</dbReference>
<dbReference type="InterPro" id="IPR003599">
    <property type="entry name" value="Ig_sub"/>
</dbReference>
<dbReference type="GeneID" id="103672092"/>
<dbReference type="Pfam" id="PF00047">
    <property type="entry name" value="ig"/>
    <property type="match status" value="1"/>
</dbReference>
<evidence type="ECO:0000256" key="2">
    <source>
        <dbReference type="ARBA" id="ARBA00023157"/>
    </source>
</evidence>
<dbReference type="GO" id="GO:0006955">
    <property type="term" value="P:immune response"/>
    <property type="evidence" value="ECO:0007669"/>
    <property type="project" value="TreeGrafter"/>
</dbReference>
<evidence type="ECO:0000256" key="1">
    <source>
        <dbReference type="ARBA" id="ARBA00022729"/>
    </source>
</evidence>
<dbReference type="GO" id="GO:0004888">
    <property type="term" value="F:transmembrane signaling receptor activity"/>
    <property type="evidence" value="ECO:0007669"/>
    <property type="project" value="TreeGrafter"/>
</dbReference>
<name>A0A8M1G822_URSMA</name>
<dbReference type="InterPro" id="IPR013151">
    <property type="entry name" value="Immunoglobulin_dom"/>
</dbReference>
<evidence type="ECO:0000313" key="8">
    <source>
        <dbReference type="RefSeq" id="XP_040491791.1"/>
    </source>
</evidence>
<dbReference type="GO" id="GO:0007166">
    <property type="term" value="P:cell surface receptor signaling pathway"/>
    <property type="evidence" value="ECO:0007669"/>
    <property type="project" value="TreeGrafter"/>
</dbReference>
<feature type="transmembrane region" description="Helical" evidence="5">
    <location>
        <begin position="423"/>
        <end position="445"/>
    </location>
</feature>
<gene>
    <name evidence="8" type="primary">FCRL4</name>
</gene>
<dbReference type="SMART" id="SM00408">
    <property type="entry name" value="IGc2"/>
    <property type="match status" value="3"/>
</dbReference>
<sequence>MTAASRSQKRLAALTMGRWDRPRQLLPPGTLEPAPMLLWASLLVLAPVSGQLAALPKPVISLHPPWTTVFKGEAVTLTCNASRVHAAENIKRYWWYLGAQTLREIPGNTLKARVSGTYKCQIQGSSPSDGVSLIFSSDLLILQTPHSVFEGDTLTLRCQVKGREKLAAVKYSWNGNVIFTSRNSQDLLIPQASLNNSGNYQCIGFLEGNHYTYRSNNRIIKIQELFSRPKLEVTPPQPTEGGPVNLSCQTELRLERSDTLLSFIFFRDPGVMLSNWSRSPEVQLTAIWREDSGSYWCVVAAVVPSIRKHSLPLQVRVQGVPVSGALLETQPQGGRLLAGERLVLVCSVAEGTGDTTFSWHREDTGERLGSKRQRSRRAELEIPAVGGSHAGRYYCTADNGHGLALSGALNVTVTGTWRNRGGLIAAGAAGGLLSSLLLAVTLWLYRRHQRKSGDGFLGNTARRRPATGPGETACAGCPVPVELRQLYGKQQLYGNVPPGEGDLVYSEVQVIQLGQEGAGRTSPADAGRFKPQETSLSTSHRKLTARPPLLAESSAGQRGRCQTARTPRLPARGIGLDT</sequence>
<evidence type="ECO:0000313" key="7">
    <source>
        <dbReference type="Proteomes" id="UP000261680"/>
    </source>
</evidence>
<dbReference type="InterPro" id="IPR036179">
    <property type="entry name" value="Ig-like_dom_sf"/>
</dbReference>
<dbReference type="Proteomes" id="UP000261680">
    <property type="component" value="Unplaced"/>
</dbReference>
<evidence type="ECO:0000256" key="3">
    <source>
        <dbReference type="ARBA" id="ARBA00023319"/>
    </source>
</evidence>
<dbReference type="Gene3D" id="2.60.40.10">
    <property type="entry name" value="Immunoglobulins"/>
    <property type="match status" value="4"/>
</dbReference>
<feature type="domain" description="Ig-like" evidence="6">
    <location>
        <begin position="137"/>
        <end position="202"/>
    </location>
</feature>
<dbReference type="InterPro" id="IPR007110">
    <property type="entry name" value="Ig-like_dom"/>
</dbReference>
<accession>A0A8M1G822</accession>
<dbReference type="PANTHER" id="PTHR11481:SF64">
    <property type="entry name" value="FC RECEPTOR-LIKE PROTEIN 4"/>
    <property type="match status" value="1"/>
</dbReference>
<keyword evidence="5" id="KW-0472">Membrane</keyword>
<evidence type="ECO:0000259" key="6">
    <source>
        <dbReference type="PROSITE" id="PS50835"/>
    </source>
</evidence>
<evidence type="ECO:0000256" key="4">
    <source>
        <dbReference type="SAM" id="MobiDB-lite"/>
    </source>
</evidence>
<dbReference type="InterPro" id="IPR050488">
    <property type="entry name" value="Ig_Fc_receptor"/>
</dbReference>
<dbReference type="SUPFAM" id="SSF48726">
    <property type="entry name" value="Immunoglobulin"/>
    <property type="match status" value="4"/>
</dbReference>
<dbReference type="InterPro" id="IPR013783">
    <property type="entry name" value="Ig-like_fold"/>
</dbReference>